<keyword evidence="3" id="KW-1185">Reference proteome</keyword>
<organism evidence="2 3">
    <name type="scientific">Hohenbuehelia grisea</name>
    <dbReference type="NCBI Taxonomy" id="104357"/>
    <lineage>
        <taxon>Eukaryota</taxon>
        <taxon>Fungi</taxon>
        <taxon>Dikarya</taxon>
        <taxon>Basidiomycota</taxon>
        <taxon>Agaricomycotina</taxon>
        <taxon>Agaricomycetes</taxon>
        <taxon>Agaricomycetidae</taxon>
        <taxon>Agaricales</taxon>
        <taxon>Pleurotineae</taxon>
        <taxon>Pleurotaceae</taxon>
        <taxon>Hohenbuehelia</taxon>
    </lineage>
</organism>
<reference evidence="3" key="1">
    <citation type="submission" date="2024-06" db="EMBL/GenBank/DDBJ databases">
        <title>Multi-omics analyses provide insights into the biosynthesis of the anticancer antibiotic pleurotin in Hohenbuehelia grisea.</title>
        <authorList>
            <person name="Weaver J.A."/>
            <person name="Alberti F."/>
        </authorList>
    </citation>
    <scope>NUCLEOTIDE SEQUENCE [LARGE SCALE GENOMIC DNA]</scope>
    <source>
        <strain evidence="3">T-177</strain>
    </source>
</reference>
<name>A0ABR3IP64_9AGAR</name>
<dbReference type="Proteomes" id="UP001556367">
    <property type="component" value="Unassembled WGS sequence"/>
</dbReference>
<evidence type="ECO:0000313" key="3">
    <source>
        <dbReference type="Proteomes" id="UP001556367"/>
    </source>
</evidence>
<sequence>MFTPQTAFWQSDKWLRHCSSFLPALEVLSLETPDSILGAGTANLSDDNSDGSAFANGHVTNISNVSHHNDGSDTSYTSNTSNTDDSDSCIEENDDQELLTGLCALWASKHPKLRQIYLTFAFAERYSPSHPLYSGTQYLIRRSGRGWQLLHLDWPVGENADPFHDHNGKPCIVDRPVQIPNKEYFHYPIRVR</sequence>
<proteinExistence type="predicted"/>
<dbReference type="EMBL" id="JASNQZ010000019">
    <property type="protein sequence ID" value="KAL0945078.1"/>
    <property type="molecule type" value="Genomic_DNA"/>
</dbReference>
<gene>
    <name evidence="2" type="ORF">HGRIS_004232</name>
</gene>
<evidence type="ECO:0000313" key="2">
    <source>
        <dbReference type="EMBL" id="KAL0945078.1"/>
    </source>
</evidence>
<evidence type="ECO:0000256" key="1">
    <source>
        <dbReference type="SAM" id="MobiDB-lite"/>
    </source>
</evidence>
<protein>
    <submittedName>
        <fullName evidence="2">Uncharacterized protein</fullName>
    </submittedName>
</protein>
<comment type="caution">
    <text evidence="2">The sequence shown here is derived from an EMBL/GenBank/DDBJ whole genome shotgun (WGS) entry which is preliminary data.</text>
</comment>
<accession>A0ABR3IP64</accession>
<feature type="compositionally biased region" description="Low complexity" evidence="1">
    <location>
        <begin position="72"/>
        <end position="83"/>
    </location>
</feature>
<feature type="region of interest" description="Disordered" evidence="1">
    <location>
        <begin position="64"/>
        <end position="89"/>
    </location>
</feature>